<comment type="caution">
    <text evidence="2">The sequence shown here is derived from an EMBL/GenBank/DDBJ whole genome shotgun (WGS) entry which is preliminary data.</text>
</comment>
<keyword evidence="1" id="KW-0472">Membrane</keyword>
<feature type="transmembrane region" description="Helical" evidence="1">
    <location>
        <begin position="6"/>
        <end position="24"/>
    </location>
</feature>
<dbReference type="EMBL" id="AGRW01000041">
    <property type="protein sequence ID" value="EIC02244.1"/>
    <property type="molecule type" value="Genomic_DNA"/>
</dbReference>
<dbReference type="PATRIC" id="fig|907348.3.peg.965"/>
<dbReference type="STRING" id="907348.TresaDRAFT_1508"/>
<reference evidence="2 3" key="1">
    <citation type="submission" date="2011-09" db="EMBL/GenBank/DDBJ databases">
        <title>The draft genome of Treponema saccharophilum DSM 2985.</title>
        <authorList>
            <consortium name="US DOE Joint Genome Institute (JGI-PGF)"/>
            <person name="Lucas S."/>
            <person name="Copeland A."/>
            <person name="Lapidus A."/>
            <person name="Glavina del Rio T."/>
            <person name="Dalin E."/>
            <person name="Tice H."/>
            <person name="Bruce D."/>
            <person name="Goodwin L."/>
            <person name="Pitluck S."/>
            <person name="Peters L."/>
            <person name="Kyrpides N."/>
            <person name="Mavromatis K."/>
            <person name="Ivanova N."/>
            <person name="Markowitz V."/>
            <person name="Cheng J.-F."/>
            <person name="Hugenholtz P."/>
            <person name="Woyke T."/>
            <person name="Wu D."/>
            <person name="Gronow S."/>
            <person name="Wellnitz S."/>
            <person name="Brambilla E."/>
            <person name="Klenk H.-P."/>
            <person name="Eisen J.A."/>
        </authorList>
    </citation>
    <scope>NUCLEOTIDE SEQUENCE [LARGE SCALE GENOMIC DNA]</scope>
    <source>
        <strain evidence="2 3">DSM 2985</strain>
    </source>
</reference>
<dbReference type="AlphaFoldDB" id="H7EJK6"/>
<accession>H7EJK6</accession>
<protein>
    <submittedName>
        <fullName evidence="2">Uncharacterized protein</fullName>
    </submittedName>
</protein>
<dbReference type="RefSeq" id="WP_002703344.1">
    <property type="nucleotide sequence ID" value="NZ_AGRW01000041.1"/>
</dbReference>
<dbReference type="Proteomes" id="UP000003571">
    <property type="component" value="Unassembled WGS sequence"/>
</dbReference>
<evidence type="ECO:0000313" key="3">
    <source>
        <dbReference type="Proteomes" id="UP000003571"/>
    </source>
</evidence>
<name>H7EJK6_9SPIR</name>
<evidence type="ECO:0000256" key="1">
    <source>
        <dbReference type="SAM" id="Phobius"/>
    </source>
</evidence>
<dbReference type="OrthoDB" id="9889247at2"/>
<sequence length="156" mass="17965">MSVIEIISVATAVLSLGISFFLVFRDKKQSRLDLLMSFYDRLQSANAELQLAKETELAQKLQMKVDGELETACFMLYKKKLDADLFYHLYAKWLQAREREIAQSKDLYKYLGKSYTIWAIKKGNEKGYFVPDNKFGSEMSNYAMALSSKNGQVEVK</sequence>
<keyword evidence="1" id="KW-1133">Transmembrane helix</keyword>
<keyword evidence="1" id="KW-0812">Transmembrane</keyword>
<keyword evidence="3" id="KW-1185">Reference proteome</keyword>
<evidence type="ECO:0000313" key="2">
    <source>
        <dbReference type="EMBL" id="EIC02244.1"/>
    </source>
</evidence>
<gene>
    <name evidence="2" type="ORF">TresaDRAFT_1508</name>
</gene>
<organism evidence="2 3">
    <name type="scientific">Treponema saccharophilum DSM 2985</name>
    <dbReference type="NCBI Taxonomy" id="907348"/>
    <lineage>
        <taxon>Bacteria</taxon>
        <taxon>Pseudomonadati</taxon>
        <taxon>Spirochaetota</taxon>
        <taxon>Spirochaetia</taxon>
        <taxon>Spirochaetales</taxon>
        <taxon>Treponemataceae</taxon>
        <taxon>Treponema</taxon>
    </lineage>
</organism>
<proteinExistence type="predicted"/>